<keyword evidence="3 7" id="KW-0812">Transmembrane</keyword>
<feature type="transmembrane region" description="Helical" evidence="7">
    <location>
        <begin position="101"/>
        <end position="120"/>
    </location>
</feature>
<evidence type="ECO:0000259" key="8">
    <source>
        <dbReference type="Pfam" id="PF01545"/>
    </source>
</evidence>
<evidence type="ECO:0000256" key="7">
    <source>
        <dbReference type="SAM" id="Phobius"/>
    </source>
</evidence>
<comment type="similarity">
    <text evidence="2">Belongs to the cation diffusion facilitator (CDF) transporter (TC 2.A.4) family. SLC30A subfamily.</text>
</comment>
<dbReference type="NCBIfam" id="TIGR01297">
    <property type="entry name" value="CDF"/>
    <property type="match status" value="1"/>
</dbReference>
<evidence type="ECO:0000256" key="2">
    <source>
        <dbReference type="ARBA" id="ARBA00008873"/>
    </source>
</evidence>
<dbReference type="PANTHER" id="PTHR45820">
    <property type="entry name" value="FI23527P1"/>
    <property type="match status" value="1"/>
</dbReference>
<feature type="transmembrane region" description="Helical" evidence="7">
    <location>
        <begin position="199"/>
        <end position="220"/>
    </location>
</feature>
<dbReference type="SUPFAM" id="SSF161111">
    <property type="entry name" value="Cation efflux protein transmembrane domain-like"/>
    <property type="match status" value="1"/>
</dbReference>
<keyword evidence="4" id="KW-0862">Zinc</keyword>
<feature type="transmembrane region" description="Helical" evidence="7">
    <location>
        <begin position="232"/>
        <end position="253"/>
    </location>
</feature>
<comment type="subcellular location">
    <subcellularLocation>
        <location evidence="1">Membrane</location>
        <topology evidence="1">Multi-pass membrane protein</topology>
    </subcellularLocation>
</comment>
<proteinExistence type="inferred from homology"/>
<dbReference type="AlphaFoldDB" id="A0A329P4J7"/>
<accession>A0A329P4J7</accession>
<feature type="domain" description="Cation efflux protein transmembrane" evidence="8">
    <location>
        <begin position="104"/>
        <end position="283"/>
    </location>
</feature>
<dbReference type="Gene3D" id="1.20.1510.10">
    <property type="entry name" value="Cation efflux protein transmembrane domain"/>
    <property type="match status" value="1"/>
</dbReference>
<sequence length="384" mass="44078">MIGYYKESENMETLYRIVGIESQSQYDWLAKQIQDLNQDKGFAIELDKDIVRLNRQEELLYLRRFLAFEQFSLVALDPADLELDKAKQLRFKNTQETAKKMRMVLILNAFFTVFEAFFGWTLNSAAILSDAVHDSGDVLAIAIAWFFDKISDREADNRYSYGYRRFSLLGGLITAVFLLFGSAFILITSIPKLFNPEPVHVTGMFWVAVFAVVVNGYCSWMMHKGQSANEQLLNLHLLEDVLGWVAILILSVVLRFTNWYFLDPLLSILTAAWIISQSFPRFLNISKIFLQAVPEGIDPQVIGQQILALDDDIDGLSHLHIWSTDGEQHMASVTVLTCRLTADEQEDLKQKIRSLVAKYNINHITIDTVYDPDHFIQRESSQRN</sequence>
<evidence type="ECO:0000256" key="3">
    <source>
        <dbReference type="ARBA" id="ARBA00022692"/>
    </source>
</evidence>
<organism evidence="9 10">
    <name type="scientific">Aerococcus urinae</name>
    <dbReference type="NCBI Taxonomy" id="1376"/>
    <lineage>
        <taxon>Bacteria</taxon>
        <taxon>Bacillati</taxon>
        <taxon>Bacillota</taxon>
        <taxon>Bacilli</taxon>
        <taxon>Lactobacillales</taxon>
        <taxon>Aerococcaceae</taxon>
        <taxon>Aerococcus</taxon>
    </lineage>
</organism>
<dbReference type="GO" id="GO:0006882">
    <property type="term" value="P:intracellular zinc ion homeostasis"/>
    <property type="evidence" value="ECO:0007669"/>
    <property type="project" value="TreeGrafter"/>
</dbReference>
<keyword evidence="5 7" id="KW-1133">Transmembrane helix</keyword>
<dbReference type="Pfam" id="PF01545">
    <property type="entry name" value="Cation_efflux"/>
    <property type="match status" value="1"/>
</dbReference>
<protein>
    <submittedName>
        <fullName evidence="9">Cation transporter</fullName>
    </submittedName>
</protein>
<feature type="transmembrane region" description="Helical" evidence="7">
    <location>
        <begin position="168"/>
        <end position="187"/>
    </location>
</feature>
<feature type="transmembrane region" description="Helical" evidence="7">
    <location>
        <begin position="126"/>
        <end position="147"/>
    </location>
</feature>
<evidence type="ECO:0000256" key="6">
    <source>
        <dbReference type="ARBA" id="ARBA00023136"/>
    </source>
</evidence>
<dbReference type="Proteomes" id="UP000251923">
    <property type="component" value="Unassembled WGS sequence"/>
</dbReference>
<evidence type="ECO:0000313" key="9">
    <source>
        <dbReference type="EMBL" id="RAV80673.1"/>
    </source>
</evidence>
<dbReference type="GO" id="GO:0016020">
    <property type="term" value="C:membrane"/>
    <property type="evidence" value="ECO:0007669"/>
    <property type="project" value="UniProtKB-SubCell"/>
</dbReference>
<evidence type="ECO:0000256" key="4">
    <source>
        <dbReference type="ARBA" id="ARBA00022833"/>
    </source>
</evidence>
<keyword evidence="6 7" id="KW-0472">Membrane</keyword>
<dbReference type="InterPro" id="IPR058533">
    <property type="entry name" value="Cation_efflux_TM"/>
</dbReference>
<comment type="caution">
    <text evidence="9">The sequence shown here is derived from an EMBL/GenBank/DDBJ whole genome shotgun (WGS) entry which is preliminary data.</text>
</comment>
<reference evidence="9 10" key="1">
    <citation type="submission" date="2018-04" db="EMBL/GenBank/DDBJ databases">
        <title>Aerococcus urinae genomes.</title>
        <authorList>
            <person name="Hilt E."/>
            <person name="Gilbert N.M."/>
            <person name="Thomas-White K."/>
            <person name="Putonti C."/>
            <person name="Lewis A.L."/>
            <person name="Visck K.L."/>
            <person name="Wolfe A.J."/>
        </authorList>
    </citation>
    <scope>NUCLEOTIDE SEQUENCE [LARGE SCALE GENOMIC DNA]</scope>
    <source>
        <strain evidence="9 10">UMB7480</strain>
    </source>
</reference>
<evidence type="ECO:0000256" key="5">
    <source>
        <dbReference type="ARBA" id="ARBA00022989"/>
    </source>
</evidence>
<name>A0A329P4J7_9LACT</name>
<evidence type="ECO:0000313" key="10">
    <source>
        <dbReference type="Proteomes" id="UP000251923"/>
    </source>
</evidence>
<dbReference type="GO" id="GO:0005385">
    <property type="term" value="F:zinc ion transmembrane transporter activity"/>
    <property type="evidence" value="ECO:0007669"/>
    <property type="project" value="TreeGrafter"/>
</dbReference>
<evidence type="ECO:0000256" key="1">
    <source>
        <dbReference type="ARBA" id="ARBA00004141"/>
    </source>
</evidence>
<gene>
    <name evidence="9" type="ORF">DBT54_03300</name>
</gene>
<dbReference type="EMBL" id="QMHM01000004">
    <property type="protein sequence ID" value="RAV80673.1"/>
    <property type="molecule type" value="Genomic_DNA"/>
</dbReference>
<dbReference type="InterPro" id="IPR002524">
    <property type="entry name" value="Cation_efflux"/>
</dbReference>
<dbReference type="InterPro" id="IPR027469">
    <property type="entry name" value="Cation_efflux_TMD_sf"/>
</dbReference>
<dbReference type="PANTHER" id="PTHR45820:SF4">
    <property type="entry name" value="ZINC TRANSPORTER 63C, ISOFORM F"/>
    <property type="match status" value="1"/>
</dbReference>